<dbReference type="GeneID" id="73343438"/>
<dbReference type="Proteomes" id="UP000830671">
    <property type="component" value="Chromosome 5"/>
</dbReference>
<dbReference type="EMBL" id="CP019477">
    <property type="protein sequence ID" value="UQC83954.1"/>
    <property type="molecule type" value="Genomic_DNA"/>
</dbReference>
<name>A0A9Q8SUQ7_9PEZI</name>
<protein>
    <submittedName>
        <fullName evidence="1">Uncharacterized protein</fullName>
    </submittedName>
</protein>
<sequence>MSQFNYLTFPDETSVREPFIPSNMTPFGTAPLTWHFGSLQSGAVPNVETFSHQNYVAAFMTRQAHAPYKHTPYESLVVRASEPLTSDLCLGDIGNTTATRPGSNHGRRGFDNSLAGMPVGVSYSRKDMVARVPADSYQVDDISTRDRRSCQLRTGFDVMAKLSIIKTIISQGPIPSVTACFEYHNDLRLHDHLLQLDITHLGYRRIIGARNKVFTKGMHESNDALSRAYSPANSSPYLMLQACHPSSTTHGGFKA</sequence>
<evidence type="ECO:0000313" key="2">
    <source>
        <dbReference type="Proteomes" id="UP000830671"/>
    </source>
</evidence>
<proteinExistence type="predicted"/>
<evidence type="ECO:0000313" key="1">
    <source>
        <dbReference type="EMBL" id="UQC83954.1"/>
    </source>
</evidence>
<accession>A0A9Q8SUQ7</accession>
<dbReference type="AlphaFoldDB" id="A0A9Q8SUQ7"/>
<gene>
    <name evidence="1" type="ORF">CLUP02_09450</name>
</gene>
<reference evidence="1" key="1">
    <citation type="journal article" date="2021" name="Mol. Plant Microbe Interact.">
        <title>Complete Genome Sequence of the Plant-Pathogenic Fungus Colletotrichum lupini.</title>
        <authorList>
            <person name="Baroncelli R."/>
            <person name="Pensec F."/>
            <person name="Da Lio D."/>
            <person name="Boufleur T."/>
            <person name="Vicente I."/>
            <person name="Sarrocco S."/>
            <person name="Picot A."/>
            <person name="Baraldi E."/>
            <person name="Sukno S."/>
            <person name="Thon M."/>
            <person name="Le Floch G."/>
        </authorList>
    </citation>
    <scope>NUCLEOTIDE SEQUENCE</scope>
    <source>
        <strain evidence="1">IMI 504893</strain>
    </source>
</reference>
<dbReference type="RefSeq" id="XP_049145572.1">
    <property type="nucleotide sequence ID" value="XM_049288428.1"/>
</dbReference>
<keyword evidence="2" id="KW-1185">Reference proteome</keyword>
<dbReference type="KEGG" id="clup:CLUP02_09450"/>
<organism evidence="1 2">
    <name type="scientific">Colletotrichum lupini</name>
    <dbReference type="NCBI Taxonomy" id="145971"/>
    <lineage>
        <taxon>Eukaryota</taxon>
        <taxon>Fungi</taxon>
        <taxon>Dikarya</taxon>
        <taxon>Ascomycota</taxon>
        <taxon>Pezizomycotina</taxon>
        <taxon>Sordariomycetes</taxon>
        <taxon>Hypocreomycetidae</taxon>
        <taxon>Glomerellales</taxon>
        <taxon>Glomerellaceae</taxon>
        <taxon>Colletotrichum</taxon>
        <taxon>Colletotrichum acutatum species complex</taxon>
    </lineage>
</organism>